<dbReference type="RefSeq" id="WP_172155211.1">
    <property type="nucleotide sequence ID" value="NZ_CP053564.1"/>
</dbReference>
<dbReference type="GO" id="GO:0009231">
    <property type="term" value="P:riboflavin biosynthetic process"/>
    <property type="evidence" value="ECO:0007669"/>
    <property type="project" value="InterPro"/>
</dbReference>
<dbReference type="SUPFAM" id="SSF53597">
    <property type="entry name" value="Dihydrofolate reductase-like"/>
    <property type="match status" value="1"/>
</dbReference>
<dbReference type="Proteomes" id="UP000505377">
    <property type="component" value="Chromosome"/>
</dbReference>
<dbReference type="AlphaFoldDB" id="A0A6M6JE18"/>
<dbReference type="InterPro" id="IPR002734">
    <property type="entry name" value="RibDG_C"/>
</dbReference>
<organism evidence="2 3">
    <name type="scientific">Pseudonocardia broussonetiae</name>
    <dbReference type="NCBI Taxonomy" id="2736640"/>
    <lineage>
        <taxon>Bacteria</taxon>
        <taxon>Bacillati</taxon>
        <taxon>Actinomycetota</taxon>
        <taxon>Actinomycetes</taxon>
        <taxon>Pseudonocardiales</taxon>
        <taxon>Pseudonocardiaceae</taxon>
        <taxon>Pseudonocardia</taxon>
    </lineage>
</organism>
<dbReference type="PANTHER" id="PTHR38011">
    <property type="entry name" value="DIHYDROFOLATE REDUCTASE FAMILY PROTEIN (AFU_ORTHOLOGUE AFUA_8G06820)"/>
    <property type="match status" value="1"/>
</dbReference>
<dbReference type="InterPro" id="IPR050765">
    <property type="entry name" value="Riboflavin_Biosynth_HTPR"/>
</dbReference>
<reference evidence="2 3" key="1">
    <citation type="submission" date="2020-05" db="EMBL/GenBank/DDBJ databases">
        <authorList>
            <person name="Mo P."/>
        </authorList>
    </citation>
    <scope>NUCLEOTIDE SEQUENCE [LARGE SCALE GENOMIC DNA]</scope>
    <source>
        <strain evidence="2 3">Gen01</strain>
    </source>
</reference>
<dbReference type="Gene3D" id="3.40.430.10">
    <property type="entry name" value="Dihydrofolate Reductase, subunit A"/>
    <property type="match status" value="1"/>
</dbReference>
<keyword evidence="3" id="KW-1185">Reference proteome</keyword>
<evidence type="ECO:0000313" key="3">
    <source>
        <dbReference type="Proteomes" id="UP000505377"/>
    </source>
</evidence>
<dbReference type="GO" id="GO:0008703">
    <property type="term" value="F:5-amino-6-(5-phosphoribosylamino)uracil reductase activity"/>
    <property type="evidence" value="ECO:0007669"/>
    <property type="project" value="InterPro"/>
</dbReference>
<dbReference type="InterPro" id="IPR024072">
    <property type="entry name" value="DHFR-like_dom_sf"/>
</dbReference>
<evidence type="ECO:0000259" key="1">
    <source>
        <dbReference type="Pfam" id="PF01872"/>
    </source>
</evidence>
<dbReference type="Pfam" id="PF01872">
    <property type="entry name" value="RibD_C"/>
    <property type="match status" value="1"/>
</dbReference>
<dbReference type="KEGG" id="pbro:HOP40_05295"/>
<name>A0A6M6JE18_9PSEU</name>
<sequence length="181" mass="19535">MRTLAVTENITLDGVIDMSGGWFDPLAAGQDDITAAGAEHRAAADALLVGRNTFESFRGFWPQQTEDPTGVAAYLNGVAKYVVSSTLTDPQWEGSTVLRGPLAEEVRRLKEAPGRDIVATGSTRLVRALIAEGLVDEFRLFVCPVVVGTGDRLFDAAVPSLRLLETRPFRSGTVLLRYAVD</sequence>
<accession>A0A6M6JE18</accession>
<protein>
    <submittedName>
        <fullName evidence="2">Dihydrofolate reductase</fullName>
    </submittedName>
</protein>
<evidence type="ECO:0000313" key="2">
    <source>
        <dbReference type="EMBL" id="QJY45310.1"/>
    </source>
</evidence>
<proteinExistence type="predicted"/>
<dbReference type="PANTHER" id="PTHR38011:SF11">
    <property type="entry name" value="2,5-DIAMINO-6-RIBOSYLAMINO-4(3H)-PYRIMIDINONE 5'-PHOSPHATE REDUCTASE"/>
    <property type="match status" value="1"/>
</dbReference>
<gene>
    <name evidence="2" type="ORF">HOP40_05295</name>
</gene>
<dbReference type="EMBL" id="CP053564">
    <property type="protein sequence ID" value="QJY45310.1"/>
    <property type="molecule type" value="Genomic_DNA"/>
</dbReference>
<feature type="domain" description="Bacterial bifunctional deaminase-reductase C-terminal" evidence="1">
    <location>
        <begin position="3"/>
        <end position="174"/>
    </location>
</feature>